<keyword evidence="4" id="KW-0411">Iron-sulfur</keyword>
<dbReference type="InterPro" id="IPR013785">
    <property type="entry name" value="Aldolase_TIM"/>
</dbReference>
<evidence type="ECO:0000256" key="2">
    <source>
        <dbReference type="ARBA" id="ARBA00022723"/>
    </source>
</evidence>
<reference evidence="6 7" key="1">
    <citation type="submission" date="2018-05" db="EMBL/GenBank/DDBJ databases">
        <title>A metagenomic window into the 2 km-deep terrestrial subsurface aquifer revealed taxonomically and functionally diverse microbial community comprising novel uncultured bacterial lineages.</title>
        <authorList>
            <person name="Kadnikov V.V."/>
            <person name="Mardanov A.V."/>
            <person name="Beletsky A.V."/>
            <person name="Banks D."/>
            <person name="Pimenov N.V."/>
            <person name="Frank Y.A."/>
            <person name="Karnachuk O.V."/>
            <person name="Ravin N.V."/>
        </authorList>
    </citation>
    <scope>NUCLEOTIDE SEQUENCE [LARGE SCALE GENOMIC DNA]</scope>
    <source>
        <strain evidence="6">BY5</strain>
    </source>
</reference>
<evidence type="ECO:0000256" key="1">
    <source>
        <dbReference type="ARBA" id="ARBA00022691"/>
    </source>
</evidence>
<dbReference type="InterPro" id="IPR058240">
    <property type="entry name" value="rSAM_sf"/>
</dbReference>
<comment type="caution">
    <text evidence="6">The sequence shown here is derived from an EMBL/GenBank/DDBJ whole genome shotgun (WGS) entry which is preliminary data.</text>
</comment>
<dbReference type="InterPro" id="IPR007197">
    <property type="entry name" value="rSAM"/>
</dbReference>
<dbReference type="CDD" id="cd01335">
    <property type="entry name" value="Radical_SAM"/>
    <property type="match status" value="1"/>
</dbReference>
<evidence type="ECO:0000256" key="3">
    <source>
        <dbReference type="ARBA" id="ARBA00023004"/>
    </source>
</evidence>
<dbReference type="PROSITE" id="PS51918">
    <property type="entry name" value="RADICAL_SAM"/>
    <property type="match status" value="1"/>
</dbReference>
<dbReference type="EMBL" id="QOQW01000003">
    <property type="protein sequence ID" value="RCK81128.1"/>
    <property type="molecule type" value="Genomic_DNA"/>
</dbReference>
<sequence length="373" mass="40982">MTGMGFVGNYLRNLGAIAIGRTPAAPLMFSWYVTHRCGLNCAYCCDGDGKRFAEERIPELTTAEARQLIDRLAAATDTLDLTGGEPLLRPDLEDLLAHARQRGMRTVLNTKGIGLADRPDLWRFTDVLVLSLDTLDPGRLASLIGRDRATAQAVLDGLTCALAQRGRPLPDEGKGETAVAGPPSLVGLLRRRPGRRARRHGPLLVLSVVATPTNLDDLAAVLALAQRERLGFQISPEIVGTHPNPALRGHLGYRALLRRVRAAKAAGAGVLGVEAYLRGIRDFRRFHCHPLLMPVIRPDGRLYYPCLESKNATVNLLDHRTYGEALAAARRLTPRRPTCGDCCHIFCHMALSLLQRHPLQAARELRLWRHLDA</sequence>
<protein>
    <submittedName>
        <fullName evidence="6">Radical SAM domain heme biosynthesis protein</fullName>
    </submittedName>
</protein>
<dbReference type="GO" id="GO:0046872">
    <property type="term" value="F:metal ion binding"/>
    <property type="evidence" value="ECO:0007669"/>
    <property type="project" value="UniProtKB-KW"/>
</dbReference>
<dbReference type="InterPro" id="IPR050377">
    <property type="entry name" value="Radical_SAM_PqqE_MftC-like"/>
</dbReference>
<dbReference type="PANTHER" id="PTHR11228">
    <property type="entry name" value="RADICAL SAM DOMAIN PROTEIN"/>
    <property type="match status" value="1"/>
</dbReference>
<feature type="domain" description="Radical SAM core" evidence="5">
    <location>
        <begin position="23"/>
        <end position="274"/>
    </location>
</feature>
<dbReference type="GO" id="GO:0051536">
    <property type="term" value="F:iron-sulfur cluster binding"/>
    <property type="evidence" value="ECO:0007669"/>
    <property type="project" value="UniProtKB-KW"/>
</dbReference>
<gene>
    <name evidence="6" type="ORF">OZSIB_2505</name>
</gene>
<dbReference type="AlphaFoldDB" id="A0A367ZSL9"/>
<evidence type="ECO:0000259" key="5">
    <source>
        <dbReference type="PROSITE" id="PS51918"/>
    </source>
</evidence>
<dbReference type="GO" id="GO:0003824">
    <property type="term" value="F:catalytic activity"/>
    <property type="evidence" value="ECO:0007669"/>
    <property type="project" value="InterPro"/>
</dbReference>
<dbReference type="Gene3D" id="3.20.20.70">
    <property type="entry name" value="Aldolase class I"/>
    <property type="match status" value="1"/>
</dbReference>
<keyword evidence="1" id="KW-0949">S-adenosyl-L-methionine</keyword>
<organism evidence="6 7">
    <name type="scientific">Candidatus Ozemobacter sibiricus</name>
    <dbReference type="NCBI Taxonomy" id="2268124"/>
    <lineage>
        <taxon>Bacteria</taxon>
        <taxon>Candidatus Ozemobacteria</taxon>
        <taxon>Candidatus Ozemobacterales</taxon>
        <taxon>Candidatus Ozemobacteraceae</taxon>
        <taxon>Candidatus Ozemobacter</taxon>
    </lineage>
</organism>
<evidence type="ECO:0000313" key="6">
    <source>
        <dbReference type="EMBL" id="RCK81128.1"/>
    </source>
</evidence>
<dbReference type="Proteomes" id="UP000252355">
    <property type="component" value="Unassembled WGS sequence"/>
</dbReference>
<dbReference type="Pfam" id="PF04055">
    <property type="entry name" value="Radical_SAM"/>
    <property type="match status" value="1"/>
</dbReference>
<keyword evidence="2" id="KW-0479">Metal-binding</keyword>
<evidence type="ECO:0000256" key="4">
    <source>
        <dbReference type="ARBA" id="ARBA00023014"/>
    </source>
</evidence>
<accession>A0A367ZSL9</accession>
<name>A0A367ZSL9_9BACT</name>
<evidence type="ECO:0000313" key="7">
    <source>
        <dbReference type="Proteomes" id="UP000252355"/>
    </source>
</evidence>
<keyword evidence="3" id="KW-0408">Iron</keyword>
<dbReference type="PANTHER" id="PTHR11228:SF7">
    <property type="entry name" value="PQQA PEPTIDE CYCLASE"/>
    <property type="match status" value="1"/>
</dbReference>
<dbReference type="SFLD" id="SFLDS00029">
    <property type="entry name" value="Radical_SAM"/>
    <property type="match status" value="1"/>
</dbReference>
<dbReference type="SFLD" id="SFLDG01067">
    <property type="entry name" value="SPASM/twitch_domain_containing"/>
    <property type="match status" value="1"/>
</dbReference>
<proteinExistence type="predicted"/>
<dbReference type="SUPFAM" id="SSF102114">
    <property type="entry name" value="Radical SAM enzymes"/>
    <property type="match status" value="1"/>
</dbReference>